<dbReference type="SUPFAM" id="SSF53756">
    <property type="entry name" value="UDP-Glycosyltransferase/glycogen phosphorylase"/>
    <property type="match status" value="1"/>
</dbReference>
<keyword evidence="4" id="KW-0808">Transferase</keyword>
<sequence length="190" mass="21704">MRKNKEAENSCLVYGNPYSTVQSQKREREFCVDHKCYNAEAIAAGIPVIAVPLFADQPRNAKLAESHGFGVVIQKNSLDVNTITDAINQILTDQSYSRNIKRLSQMLKKKPVSVSHLLISWTEFVAEFKTLDNLVPAGNKLNFIQYYSLDVIGFLSLTSLLILYVIWKLLKILVLKICSKFFNERKRKFD</sequence>
<name>A0A3P7J325_STRVU</name>
<evidence type="ECO:0000313" key="8">
    <source>
        <dbReference type="EMBL" id="VDM74089.1"/>
    </source>
</evidence>
<comment type="catalytic activity">
    <reaction evidence="6">
        <text>glucuronate acceptor + UDP-alpha-D-glucuronate = acceptor beta-D-glucuronoside + UDP + H(+)</text>
        <dbReference type="Rhea" id="RHEA:21032"/>
        <dbReference type="ChEBI" id="CHEBI:15378"/>
        <dbReference type="ChEBI" id="CHEBI:58052"/>
        <dbReference type="ChEBI" id="CHEBI:58223"/>
        <dbReference type="ChEBI" id="CHEBI:132367"/>
        <dbReference type="ChEBI" id="CHEBI:132368"/>
        <dbReference type="EC" id="2.4.1.17"/>
    </reaction>
</comment>
<dbReference type="InterPro" id="IPR002213">
    <property type="entry name" value="UDP_glucos_trans"/>
</dbReference>
<dbReference type="Pfam" id="PF00201">
    <property type="entry name" value="UDPGT"/>
    <property type="match status" value="1"/>
</dbReference>
<reference evidence="8 9" key="1">
    <citation type="submission" date="2018-11" db="EMBL/GenBank/DDBJ databases">
        <authorList>
            <consortium name="Pathogen Informatics"/>
        </authorList>
    </citation>
    <scope>NUCLEOTIDE SEQUENCE [LARGE SCALE GENOMIC DNA]</scope>
</reference>
<dbReference type="OrthoDB" id="416356at2759"/>
<evidence type="ECO:0000256" key="4">
    <source>
        <dbReference type="ARBA" id="ARBA00022679"/>
    </source>
</evidence>
<dbReference type="PANTHER" id="PTHR48043:SF145">
    <property type="entry name" value="FI06409P-RELATED"/>
    <property type="match status" value="1"/>
</dbReference>
<keyword evidence="7" id="KW-1133">Transmembrane helix</keyword>
<keyword evidence="3" id="KW-0328">Glycosyltransferase</keyword>
<keyword evidence="7" id="KW-0472">Membrane</keyword>
<dbReference type="Proteomes" id="UP000270094">
    <property type="component" value="Unassembled WGS sequence"/>
</dbReference>
<organism evidence="8 9">
    <name type="scientific">Strongylus vulgaris</name>
    <name type="common">Blood worm</name>
    <dbReference type="NCBI Taxonomy" id="40348"/>
    <lineage>
        <taxon>Eukaryota</taxon>
        <taxon>Metazoa</taxon>
        <taxon>Ecdysozoa</taxon>
        <taxon>Nematoda</taxon>
        <taxon>Chromadorea</taxon>
        <taxon>Rhabditida</taxon>
        <taxon>Rhabditina</taxon>
        <taxon>Rhabditomorpha</taxon>
        <taxon>Strongyloidea</taxon>
        <taxon>Strongylidae</taxon>
        <taxon>Strongylus</taxon>
    </lineage>
</organism>
<evidence type="ECO:0000256" key="5">
    <source>
        <dbReference type="ARBA" id="ARBA00022729"/>
    </source>
</evidence>
<dbReference type="GO" id="GO:0015020">
    <property type="term" value="F:glucuronosyltransferase activity"/>
    <property type="evidence" value="ECO:0007669"/>
    <property type="project" value="UniProtKB-EC"/>
</dbReference>
<protein>
    <recommendedName>
        <fullName evidence="2">glucuronosyltransferase</fullName>
        <ecNumber evidence="2">2.4.1.17</ecNumber>
    </recommendedName>
</protein>
<evidence type="ECO:0000256" key="3">
    <source>
        <dbReference type="ARBA" id="ARBA00022676"/>
    </source>
</evidence>
<dbReference type="Gene3D" id="3.40.50.2000">
    <property type="entry name" value="Glycogen Phosphorylase B"/>
    <property type="match status" value="1"/>
</dbReference>
<evidence type="ECO:0000256" key="7">
    <source>
        <dbReference type="SAM" id="Phobius"/>
    </source>
</evidence>
<dbReference type="AlphaFoldDB" id="A0A3P7J325"/>
<dbReference type="EC" id="2.4.1.17" evidence="2"/>
<keyword evidence="7" id="KW-0812">Transmembrane</keyword>
<evidence type="ECO:0000256" key="1">
    <source>
        <dbReference type="ARBA" id="ARBA00009995"/>
    </source>
</evidence>
<evidence type="ECO:0000256" key="2">
    <source>
        <dbReference type="ARBA" id="ARBA00012544"/>
    </source>
</evidence>
<accession>A0A3P7J325</accession>
<keyword evidence="9" id="KW-1185">Reference proteome</keyword>
<comment type="similarity">
    <text evidence="1">Belongs to the UDP-glycosyltransferase family.</text>
</comment>
<evidence type="ECO:0000256" key="6">
    <source>
        <dbReference type="ARBA" id="ARBA00047475"/>
    </source>
</evidence>
<proteinExistence type="inferred from homology"/>
<dbReference type="EMBL" id="UYYB01034117">
    <property type="protein sequence ID" value="VDM74089.1"/>
    <property type="molecule type" value="Genomic_DNA"/>
</dbReference>
<dbReference type="PANTHER" id="PTHR48043">
    <property type="entry name" value="EG:EG0003.4 PROTEIN-RELATED"/>
    <property type="match status" value="1"/>
</dbReference>
<evidence type="ECO:0000313" key="9">
    <source>
        <dbReference type="Proteomes" id="UP000270094"/>
    </source>
</evidence>
<feature type="transmembrane region" description="Helical" evidence="7">
    <location>
        <begin position="146"/>
        <end position="167"/>
    </location>
</feature>
<keyword evidence="5" id="KW-0732">Signal</keyword>
<gene>
    <name evidence="8" type="ORF">SVUK_LOCUS9087</name>
</gene>
<dbReference type="InterPro" id="IPR050271">
    <property type="entry name" value="UDP-glycosyltransferase"/>
</dbReference>